<comment type="caution">
    <text evidence="1">The sequence shown here is derived from an EMBL/GenBank/DDBJ whole genome shotgun (WGS) entry which is preliminary data.</text>
</comment>
<organism evidence="1 2">
    <name type="scientific">Candidatus Taenaricola geysiri</name>
    <dbReference type="NCBI Taxonomy" id="1974752"/>
    <lineage>
        <taxon>Bacteria</taxon>
        <taxon>Pseudomonadati</taxon>
        <taxon>Candidatus Omnitrophota</taxon>
        <taxon>Candidatus Taenaricola</taxon>
    </lineage>
</organism>
<accession>A0A2J0LK43</accession>
<dbReference type="AlphaFoldDB" id="A0A2J0LK43"/>
<protein>
    <submittedName>
        <fullName evidence="1">Uncharacterized protein</fullName>
    </submittedName>
</protein>
<sequence>MGVNVGKIEIAAAPRKNIGFSWMNNPGVQKLLDAVSSIIANEYIETAKKNPEVFKNGGLK</sequence>
<proteinExistence type="predicted"/>
<reference evidence="1 2" key="1">
    <citation type="submission" date="2017-09" db="EMBL/GenBank/DDBJ databases">
        <title>Depth-based differentiation of microbial function through sediment-hosted aquifers and enrichment of novel symbionts in the deep terrestrial subsurface.</title>
        <authorList>
            <person name="Probst A.J."/>
            <person name="Ladd B."/>
            <person name="Jarett J.K."/>
            <person name="Geller-Mcgrath D.E."/>
            <person name="Sieber C.M."/>
            <person name="Emerson J.B."/>
            <person name="Anantharaman K."/>
            <person name="Thomas B.C."/>
            <person name="Malmstrom R."/>
            <person name="Stieglmeier M."/>
            <person name="Klingl A."/>
            <person name="Woyke T."/>
            <person name="Ryan C.M."/>
            <person name="Banfield J.F."/>
        </authorList>
    </citation>
    <scope>NUCLEOTIDE SEQUENCE [LARGE SCALE GENOMIC DNA]</scope>
    <source>
        <strain evidence="1">CG12_big_fil_rev_8_21_14_0_65_43_15</strain>
    </source>
</reference>
<evidence type="ECO:0000313" key="1">
    <source>
        <dbReference type="EMBL" id="PIW66410.1"/>
    </source>
</evidence>
<gene>
    <name evidence="1" type="ORF">COW11_03385</name>
</gene>
<dbReference type="Proteomes" id="UP000231267">
    <property type="component" value="Unassembled WGS sequence"/>
</dbReference>
<evidence type="ECO:0000313" key="2">
    <source>
        <dbReference type="Proteomes" id="UP000231267"/>
    </source>
</evidence>
<dbReference type="EMBL" id="PFGP01000081">
    <property type="protein sequence ID" value="PIW66410.1"/>
    <property type="molecule type" value="Genomic_DNA"/>
</dbReference>
<name>A0A2J0LK43_9BACT</name>